<name>A0A5J4VX39_9EUKA</name>
<evidence type="ECO:0000313" key="1">
    <source>
        <dbReference type="EMBL" id="KAA6387155.1"/>
    </source>
</evidence>
<proteinExistence type="predicted"/>
<dbReference type="EMBL" id="SNRW01004493">
    <property type="protein sequence ID" value="KAA6387155.1"/>
    <property type="molecule type" value="Genomic_DNA"/>
</dbReference>
<reference evidence="1 2" key="1">
    <citation type="submission" date="2019-03" db="EMBL/GenBank/DDBJ databases">
        <title>Single cell metagenomics reveals metabolic interactions within the superorganism composed of flagellate Streblomastix strix and complex community of Bacteroidetes bacteria on its surface.</title>
        <authorList>
            <person name="Treitli S.C."/>
            <person name="Kolisko M."/>
            <person name="Husnik F."/>
            <person name="Keeling P."/>
            <person name="Hampl V."/>
        </authorList>
    </citation>
    <scope>NUCLEOTIDE SEQUENCE [LARGE SCALE GENOMIC DNA]</scope>
    <source>
        <strain evidence="1">ST1C</strain>
    </source>
</reference>
<dbReference type="Proteomes" id="UP000324800">
    <property type="component" value="Unassembled WGS sequence"/>
</dbReference>
<gene>
    <name evidence="1" type="ORF">EZS28_017316</name>
</gene>
<sequence>MEVGTGSQTLLRMYSIARSPGGQDHGNEVANEWAYLFLSAFSESGGQEPHAWFMHSVLMLQLVNNRNYDDFPTAAHVMTPFLLFYTSIVQCRFDYDKQKQLAVLTVLLRVNKHSSLHAI</sequence>
<accession>A0A5J4VX39</accession>
<evidence type="ECO:0000313" key="2">
    <source>
        <dbReference type="Proteomes" id="UP000324800"/>
    </source>
</evidence>
<protein>
    <submittedName>
        <fullName evidence="1">Uncharacterized protein</fullName>
    </submittedName>
</protein>
<dbReference type="AlphaFoldDB" id="A0A5J4VX39"/>
<comment type="caution">
    <text evidence="1">The sequence shown here is derived from an EMBL/GenBank/DDBJ whole genome shotgun (WGS) entry which is preliminary data.</text>
</comment>
<organism evidence="1 2">
    <name type="scientific">Streblomastix strix</name>
    <dbReference type="NCBI Taxonomy" id="222440"/>
    <lineage>
        <taxon>Eukaryota</taxon>
        <taxon>Metamonada</taxon>
        <taxon>Preaxostyla</taxon>
        <taxon>Oxymonadida</taxon>
        <taxon>Streblomastigidae</taxon>
        <taxon>Streblomastix</taxon>
    </lineage>
</organism>